<proteinExistence type="inferred from homology"/>
<dbReference type="EMBL" id="JAUZQE010000020">
    <property type="protein sequence ID" value="MDR4126221.1"/>
    <property type="molecule type" value="Genomic_DNA"/>
</dbReference>
<dbReference type="Gene3D" id="2.30.110.10">
    <property type="entry name" value="Electron Transport, Fmn-binding Protein, Chain A"/>
    <property type="match status" value="1"/>
</dbReference>
<comment type="caution">
    <text evidence="4">The sequence shown here is derived from an EMBL/GenBank/DDBJ whole genome shotgun (WGS) entry which is preliminary data.</text>
</comment>
<sequence length="173" mass="19356">MTVQSPDFDQRFFRSALGRFATGVTIITTETADGRPWGLTVSSFNTVSLEPPMVLWSLSNAASALPHFLQAERYVIHVLAASQLPLARRFATGRQEERFRDLALTRSPHGVPMLASTDTAAWFQCWNHAHYPAGDHTLFIGQVERCDRRYSQPLVYHAGDFDLTPSIEPLSGH</sequence>
<dbReference type="Proteomes" id="UP001232156">
    <property type="component" value="Unassembled WGS sequence"/>
</dbReference>
<dbReference type="PANTHER" id="PTHR30466">
    <property type="entry name" value="FLAVIN REDUCTASE"/>
    <property type="match status" value="1"/>
</dbReference>
<dbReference type="RefSeq" id="WP_347287133.1">
    <property type="nucleotide sequence ID" value="NZ_JAUZQE010000020.1"/>
</dbReference>
<name>A0ABU1D701_9BURK</name>
<evidence type="ECO:0000256" key="2">
    <source>
        <dbReference type="ARBA" id="ARBA00023002"/>
    </source>
</evidence>
<dbReference type="Pfam" id="PF01613">
    <property type="entry name" value="Flavin_Reduct"/>
    <property type="match status" value="1"/>
</dbReference>
<gene>
    <name evidence="4" type="ORF">Q8947_09535</name>
</gene>
<protein>
    <submittedName>
        <fullName evidence="4">Flavin reductase family protein</fullName>
        <ecNumber evidence="4">1.-.-.-</ecNumber>
    </submittedName>
</protein>
<dbReference type="SMART" id="SM00903">
    <property type="entry name" value="Flavin_Reduct"/>
    <property type="match status" value="1"/>
</dbReference>
<dbReference type="EC" id="1.-.-.-" evidence="4"/>
<dbReference type="SUPFAM" id="SSF50475">
    <property type="entry name" value="FMN-binding split barrel"/>
    <property type="match status" value="1"/>
</dbReference>
<reference evidence="4 5" key="1">
    <citation type="submission" date="2023-08" db="EMBL/GenBank/DDBJ databases">
        <title>Alcaligenaceae gen. nov., a novel taxon isolated from the sludge of Yixing Pesticide Factory.</title>
        <authorList>
            <person name="Ruan L."/>
        </authorList>
    </citation>
    <scope>NUCLEOTIDE SEQUENCE [LARGE SCALE GENOMIC DNA]</scope>
    <source>
        <strain evidence="4 5">LG-2</strain>
    </source>
</reference>
<evidence type="ECO:0000259" key="3">
    <source>
        <dbReference type="SMART" id="SM00903"/>
    </source>
</evidence>
<dbReference type="InterPro" id="IPR012349">
    <property type="entry name" value="Split_barrel_FMN-bd"/>
</dbReference>
<evidence type="ECO:0000313" key="4">
    <source>
        <dbReference type="EMBL" id="MDR4126221.1"/>
    </source>
</evidence>
<dbReference type="GO" id="GO:0016491">
    <property type="term" value="F:oxidoreductase activity"/>
    <property type="evidence" value="ECO:0007669"/>
    <property type="project" value="UniProtKB-KW"/>
</dbReference>
<dbReference type="InterPro" id="IPR002563">
    <property type="entry name" value="Flavin_Rdtase-like_dom"/>
</dbReference>
<keyword evidence="5" id="KW-1185">Reference proteome</keyword>
<evidence type="ECO:0000256" key="1">
    <source>
        <dbReference type="ARBA" id="ARBA00008898"/>
    </source>
</evidence>
<comment type="similarity">
    <text evidence="1">Belongs to the non-flavoprotein flavin reductase family.</text>
</comment>
<dbReference type="InterPro" id="IPR050268">
    <property type="entry name" value="NADH-dep_flavin_reductase"/>
</dbReference>
<keyword evidence="2 4" id="KW-0560">Oxidoreductase</keyword>
<accession>A0ABU1D701</accession>
<dbReference type="PANTHER" id="PTHR30466:SF11">
    <property type="entry name" value="FLAVIN-DEPENDENT MONOOXYGENASE, REDUCTASE SUBUNIT HSAB"/>
    <property type="match status" value="1"/>
</dbReference>
<evidence type="ECO:0000313" key="5">
    <source>
        <dbReference type="Proteomes" id="UP001232156"/>
    </source>
</evidence>
<organism evidence="4 5">
    <name type="scientific">Yanghanlia caeni</name>
    <dbReference type="NCBI Taxonomy" id="3064283"/>
    <lineage>
        <taxon>Bacteria</taxon>
        <taxon>Pseudomonadati</taxon>
        <taxon>Pseudomonadota</taxon>
        <taxon>Betaproteobacteria</taxon>
        <taxon>Burkholderiales</taxon>
        <taxon>Alcaligenaceae</taxon>
        <taxon>Yanghanlia</taxon>
    </lineage>
</organism>
<feature type="domain" description="Flavin reductase like" evidence="3">
    <location>
        <begin position="17"/>
        <end position="163"/>
    </location>
</feature>